<dbReference type="SUPFAM" id="SSF52540">
    <property type="entry name" value="P-loop containing nucleoside triphosphate hydrolases"/>
    <property type="match status" value="1"/>
</dbReference>
<dbReference type="PANTHER" id="PTHR13710">
    <property type="entry name" value="DNA HELICASE RECQ FAMILY MEMBER"/>
    <property type="match status" value="1"/>
</dbReference>
<dbReference type="InterPro" id="IPR027417">
    <property type="entry name" value="P-loop_NTPase"/>
</dbReference>
<evidence type="ECO:0000313" key="11">
    <source>
        <dbReference type="EMBL" id="KAJ4432193.1"/>
    </source>
</evidence>
<feature type="compositionally biased region" description="Polar residues" evidence="7">
    <location>
        <begin position="303"/>
        <end position="319"/>
    </location>
</feature>
<keyword evidence="6" id="KW-0862">Zinc</keyword>
<feature type="compositionally biased region" description="Basic residues" evidence="7">
    <location>
        <begin position="164"/>
        <end position="173"/>
    </location>
</feature>
<dbReference type="PROSITE" id="PS51192">
    <property type="entry name" value="HELICASE_ATP_BIND_1"/>
    <property type="match status" value="1"/>
</dbReference>
<dbReference type="SMART" id="SM00490">
    <property type="entry name" value="HELICc"/>
    <property type="match status" value="1"/>
</dbReference>
<dbReference type="InterPro" id="IPR036875">
    <property type="entry name" value="Znf_CCHC_sf"/>
</dbReference>
<reference evidence="11 12" key="1">
    <citation type="journal article" date="2022" name="Allergy">
        <title>Genome assembly and annotation of Periplaneta americana reveal a comprehensive cockroach allergen profile.</title>
        <authorList>
            <person name="Wang L."/>
            <person name="Xiong Q."/>
            <person name="Saelim N."/>
            <person name="Wang L."/>
            <person name="Nong W."/>
            <person name="Wan A.T."/>
            <person name="Shi M."/>
            <person name="Liu X."/>
            <person name="Cao Q."/>
            <person name="Hui J.H.L."/>
            <person name="Sookrung N."/>
            <person name="Leung T.F."/>
            <person name="Tungtrongchitr A."/>
            <person name="Tsui S.K.W."/>
        </authorList>
    </citation>
    <scope>NUCLEOTIDE SEQUENCE [LARGE SCALE GENOMIC DNA]</scope>
    <source>
        <strain evidence="11">PWHHKU_190912</strain>
    </source>
</reference>
<keyword evidence="12" id="KW-1185">Reference proteome</keyword>
<dbReference type="Gene3D" id="3.40.50.300">
    <property type="entry name" value="P-loop containing nucleotide triphosphate hydrolases"/>
    <property type="match status" value="2"/>
</dbReference>
<evidence type="ECO:0000256" key="5">
    <source>
        <dbReference type="ARBA" id="ARBA00034808"/>
    </source>
</evidence>
<dbReference type="CDD" id="cd18018">
    <property type="entry name" value="DEXHc_RecQ4-like"/>
    <property type="match status" value="1"/>
</dbReference>
<dbReference type="SMART" id="SM00487">
    <property type="entry name" value="DEXDc"/>
    <property type="match status" value="1"/>
</dbReference>
<comment type="similarity">
    <text evidence="1">Belongs to the helicase family. RecQ subfamily.</text>
</comment>
<comment type="caution">
    <text evidence="11">The sequence shown here is derived from an EMBL/GenBank/DDBJ whole genome shotgun (WGS) entry which is preliminary data.</text>
</comment>
<feature type="region of interest" description="Disordered" evidence="7">
    <location>
        <begin position="342"/>
        <end position="364"/>
    </location>
</feature>
<feature type="compositionally biased region" description="Basic and acidic residues" evidence="7">
    <location>
        <begin position="349"/>
        <end position="358"/>
    </location>
</feature>
<evidence type="ECO:0000256" key="6">
    <source>
        <dbReference type="PROSITE-ProRule" id="PRU00047"/>
    </source>
</evidence>
<evidence type="ECO:0000313" key="12">
    <source>
        <dbReference type="Proteomes" id="UP001148838"/>
    </source>
</evidence>
<dbReference type="Pfam" id="PF00098">
    <property type="entry name" value="zf-CCHC"/>
    <property type="match status" value="1"/>
</dbReference>
<evidence type="ECO:0000256" key="3">
    <source>
        <dbReference type="ARBA" id="ARBA00022840"/>
    </source>
</evidence>
<dbReference type="Pfam" id="PF00270">
    <property type="entry name" value="DEAD"/>
    <property type="match status" value="1"/>
</dbReference>
<evidence type="ECO:0000259" key="9">
    <source>
        <dbReference type="PROSITE" id="PS51192"/>
    </source>
</evidence>
<accession>A0ABQ8SDM3</accession>
<evidence type="ECO:0000259" key="8">
    <source>
        <dbReference type="PROSITE" id="PS50158"/>
    </source>
</evidence>
<keyword evidence="2" id="KW-0547">Nucleotide-binding</keyword>
<dbReference type="PROSITE" id="PS51194">
    <property type="entry name" value="HELICASE_CTER"/>
    <property type="match status" value="1"/>
</dbReference>
<dbReference type="InterPro" id="IPR001878">
    <property type="entry name" value="Znf_CCHC"/>
</dbReference>
<evidence type="ECO:0000256" key="7">
    <source>
        <dbReference type="SAM" id="MobiDB-lite"/>
    </source>
</evidence>
<dbReference type="Proteomes" id="UP001148838">
    <property type="component" value="Unassembled WGS sequence"/>
</dbReference>
<dbReference type="SUPFAM" id="SSF57756">
    <property type="entry name" value="Retrovirus zinc finger-like domains"/>
    <property type="match status" value="1"/>
</dbReference>
<feature type="domain" description="Helicase ATP-binding" evidence="9">
    <location>
        <begin position="647"/>
        <end position="824"/>
    </location>
</feature>
<feature type="region of interest" description="Disordered" evidence="7">
    <location>
        <begin position="164"/>
        <end position="195"/>
    </location>
</feature>
<feature type="region of interest" description="Disordered" evidence="7">
    <location>
        <begin position="303"/>
        <end position="325"/>
    </location>
</feature>
<protein>
    <recommendedName>
        <fullName evidence="5">DNA 3'-5' helicase</fullName>
        <ecNumber evidence="5">5.6.2.4</ecNumber>
    </recommendedName>
</protein>
<dbReference type="InterPro" id="IPR011545">
    <property type="entry name" value="DEAD/DEAH_box_helicase_dom"/>
</dbReference>
<evidence type="ECO:0000259" key="10">
    <source>
        <dbReference type="PROSITE" id="PS51194"/>
    </source>
</evidence>
<organism evidence="11 12">
    <name type="scientific">Periplaneta americana</name>
    <name type="common">American cockroach</name>
    <name type="synonym">Blatta americana</name>
    <dbReference type="NCBI Taxonomy" id="6978"/>
    <lineage>
        <taxon>Eukaryota</taxon>
        <taxon>Metazoa</taxon>
        <taxon>Ecdysozoa</taxon>
        <taxon>Arthropoda</taxon>
        <taxon>Hexapoda</taxon>
        <taxon>Insecta</taxon>
        <taxon>Pterygota</taxon>
        <taxon>Neoptera</taxon>
        <taxon>Polyneoptera</taxon>
        <taxon>Dictyoptera</taxon>
        <taxon>Blattodea</taxon>
        <taxon>Blattoidea</taxon>
        <taxon>Blattidae</taxon>
        <taxon>Blattinae</taxon>
        <taxon>Periplaneta</taxon>
    </lineage>
</organism>
<evidence type="ECO:0000256" key="1">
    <source>
        <dbReference type="ARBA" id="ARBA00005446"/>
    </source>
</evidence>
<name>A0ABQ8SDM3_PERAM</name>
<feature type="compositionally biased region" description="Basic and acidic residues" evidence="7">
    <location>
        <begin position="131"/>
        <end position="141"/>
    </location>
</feature>
<comment type="catalytic activity">
    <reaction evidence="4">
        <text>Couples ATP hydrolysis with the unwinding of duplex DNA by translocating in the 3'-5' direction.</text>
        <dbReference type="EC" id="5.6.2.4"/>
    </reaction>
</comment>
<dbReference type="InterPro" id="IPR014001">
    <property type="entry name" value="Helicase_ATP-bd"/>
</dbReference>
<dbReference type="SMART" id="SM00343">
    <property type="entry name" value="ZnF_C2HC"/>
    <property type="match status" value="1"/>
</dbReference>
<dbReference type="Pfam" id="PF00271">
    <property type="entry name" value="Helicase_C"/>
    <property type="match status" value="1"/>
</dbReference>
<feature type="domain" description="Helicase C-terminal" evidence="10">
    <location>
        <begin position="881"/>
        <end position="1042"/>
    </location>
</feature>
<dbReference type="EC" id="5.6.2.4" evidence="5"/>
<dbReference type="InterPro" id="IPR001650">
    <property type="entry name" value="Helicase_C-like"/>
</dbReference>
<dbReference type="PROSITE" id="PS50158">
    <property type="entry name" value="ZF_CCHC"/>
    <property type="match status" value="1"/>
</dbReference>
<evidence type="ECO:0000256" key="4">
    <source>
        <dbReference type="ARBA" id="ARBA00034617"/>
    </source>
</evidence>
<keyword evidence="6" id="KW-0863">Zinc-finger</keyword>
<keyword evidence="3" id="KW-0067">ATP-binding</keyword>
<evidence type="ECO:0000256" key="2">
    <source>
        <dbReference type="ARBA" id="ARBA00022741"/>
    </source>
</evidence>
<sequence>MDLLEDPSFKLKYQKSKLRVKLWESEFTKINGRNPSKVTLVMIEKNNASVENVESKFNFVPADSDKLADESDKTKQHRIALADIQNGHEIDNDTHERKIMHLEENSKDQTQENCSNNLKEVWGPHLNKSINNDDKVSKDEVKSLNRRSTSFHFSEKLFVGSKFSKKNPRRSRSFSKPSKTNDSDGFPIPLSSEDIASANPESQDLQQQVLLPSVDDKMSLQPIISTYSEFPSKGALEETFKVITNSTPVTNQAVSAIHKVLMTSFESTEKKFTPSRKINRGWLDRCTRSNSLEYQTTSLNDSGIESMESSEVTGQSPTIEDTPKLPLPKLETASKHLQSNLNISNVTESENRMSRIDQSDESDEDIICNSEESENEDVSTGKRKRLICTNKRKLCPSSTVSPEVAAKKLKSESNTVPQERLIEIPSMAEINKIAEAIVADKVVPTKKQTAPSKLSKKEILEKKVASGEANNNFVRINIKKKVYVRGKKHNNYSKYKKAEWKKKKKMGRSSVGDEAGDSGLLKCFKCGDVGHFARNCLRLQGDKLLPQDELEEDDSPFPTLEEVEAMAAEPVYASKRKVTLSQLIAPDGENNQNTDTFDSLDPFVGNSIQPLYMLKEDGSVIDTPPEVYEALKNFGHEAFRPGQEEAVMRILSGLSTLVTLSTGAGKSLCYQLPAYMFAKQTNCITLVVSPLVSLMEDQVTGVASCLRAACLHTNQTQQQRQTVMDLAKSGKLDVLLVSPEAVVSGERTTGFGSVLKELPGIAFACIDEAHCVSQWSHNFRPSYLVICKVLREKLGVRTVLGLTATATKTTCSSIVTHLNIPDGERGVIKDVPLPTNLVLSASRDELKDQALISLLQKERFKSCDSIIIYCTRRDVCEKLASLIRTYLQVFGQTIVACCQSKCSYRRFSWIAADLRAIENRRLSWNAEPYHAGLSAARRKQVQRAFMSGQLRIVVATVAFGMGINKQNIRAVIHYNMPRNFESYVQEVGRAGRDGLEAHCHLFLDSEGGDLNELRRHIYANSVDRHIIRKLLQRVFVPCKCVRIAELLEDVNFNENVEEKETALGESVADRTLDVEGSTEAKCVKNRVSCPGHEVAFSVDETVKALDLPEENISTMLCYLELHKKRWIKVMPPVYTMCKIVSYKGPKALKAAAKLSPPLAMAIALDQKRGISHDCSNKIEFPVVDIAAAIGWDSGIVKRHLKNLEWNKEYAIRKVQGNREGLKLNKLHQLLVYADDVNMLGENPQTIRESTGILLKQVKR</sequence>
<feature type="domain" description="CCHC-type" evidence="8">
    <location>
        <begin position="522"/>
        <end position="536"/>
    </location>
</feature>
<gene>
    <name evidence="11" type="ORF">ANN_20809</name>
</gene>
<dbReference type="PANTHER" id="PTHR13710:SF108">
    <property type="entry name" value="ATP-DEPENDENT DNA HELICASE Q4"/>
    <property type="match status" value="1"/>
</dbReference>
<dbReference type="EMBL" id="JAJSOF020000029">
    <property type="protein sequence ID" value="KAJ4432193.1"/>
    <property type="molecule type" value="Genomic_DNA"/>
</dbReference>
<proteinExistence type="inferred from homology"/>
<feature type="region of interest" description="Disordered" evidence="7">
    <location>
        <begin position="122"/>
        <end position="141"/>
    </location>
</feature>
<keyword evidence="6" id="KW-0479">Metal-binding</keyword>